<evidence type="ECO:0000256" key="6">
    <source>
        <dbReference type="ARBA" id="ARBA00022475"/>
    </source>
</evidence>
<keyword evidence="12 25" id="KW-0732">Signal</keyword>
<keyword evidence="8" id="KW-0597">Phosphoprotein</keyword>
<dbReference type="Proteomes" id="UP000541444">
    <property type="component" value="Unassembled WGS sequence"/>
</dbReference>
<keyword evidence="13" id="KW-0677">Repeat</keyword>
<keyword evidence="16 23" id="KW-0067">ATP-binding</keyword>
<comment type="caution">
    <text evidence="27">The sequence shown here is derived from an EMBL/GenBank/DDBJ whole genome shotgun (WGS) entry which is preliminary data.</text>
</comment>
<dbReference type="AlphaFoldDB" id="A0A7J7N130"/>
<reference evidence="27 28" key="1">
    <citation type="journal article" date="2020" name="IScience">
        <title>Genome Sequencing of the Endangered Kingdonia uniflora (Circaeasteraceae, Ranunculales) Reveals Potential Mechanisms of Evolutionary Specialization.</title>
        <authorList>
            <person name="Sun Y."/>
            <person name="Deng T."/>
            <person name="Zhang A."/>
            <person name="Moore M.J."/>
            <person name="Landis J.B."/>
            <person name="Lin N."/>
            <person name="Zhang H."/>
            <person name="Zhang X."/>
            <person name="Huang J."/>
            <person name="Zhang X."/>
            <person name="Sun H."/>
            <person name="Wang H."/>
        </authorList>
    </citation>
    <scope>NUCLEOTIDE SEQUENCE [LARGE SCALE GENOMIC DNA]</scope>
    <source>
        <strain evidence="27">TB1705</strain>
        <tissue evidence="27">Leaf</tissue>
    </source>
</reference>
<keyword evidence="19" id="KW-0675">Receptor</keyword>
<evidence type="ECO:0000256" key="9">
    <source>
        <dbReference type="ARBA" id="ARBA00022614"/>
    </source>
</evidence>
<evidence type="ECO:0000256" key="17">
    <source>
        <dbReference type="ARBA" id="ARBA00022989"/>
    </source>
</evidence>
<evidence type="ECO:0000256" key="5">
    <source>
        <dbReference type="ARBA" id="ARBA00012513"/>
    </source>
</evidence>
<dbReference type="GO" id="GO:0004674">
    <property type="term" value="F:protein serine/threonine kinase activity"/>
    <property type="evidence" value="ECO:0007669"/>
    <property type="project" value="UniProtKB-KW"/>
</dbReference>
<dbReference type="SUPFAM" id="SSF52058">
    <property type="entry name" value="L domain-like"/>
    <property type="match status" value="2"/>
</dbReference>
<comment type="catalytic activity">
    <reaction evidence="21">
        <text>L-threonyl-[protein] + ATP = O-phospho-L-threonyl-[protein] + ADP + H(+)</text>
        <dbReference type="Rhea" id="RHEA:46608"/>
        <dbReference type="Rhea" id="RHEA-COMP:11060"/>
        <dbReference type="Rhea" id="RHEA-COMP:11605"/>
        <dbReference type="ChEBI" id="CHEBI:15378"/>
        <dbReference type="ChEBI" id="CHEBI:30013"/>
        <dbReference type="ChEBI" id="CHEBI:30616"/>
        <dbReference type="ChEBI" id="CHEBI:61977"/>
        <dbReference type="ChEBI" id="CHEBI:456216"/>
        <dbReference type="EC" id="2.7.11.1"/>
    </reaction>
</comment>
<dbReference type="Pfam" id="PF00560">
    <property type="entry name" value="LRR_1"/>
    <property type="match status" value="6"/>
</dbReference>
<dbReference type="FunFam" id="3.80.10.10:FF:000213">
    <property type="entry name" value="Tyrosine-sulfated glycopeptide receptor 1"/>
    <property type="match status" value="1"/>
</dbReference>
<keyword evidence="17 24" id="KW-1133">Transmembrane helix</keyword>
<protein>
    <recommendedName>
        <fullName evidence="5">non-specific serine/threonine protein kinase</fullName>
        <ecNumber evidence="5">2.7.11.1</ecNumber>
    </recommendedName>
</protein>
<feature type="signal peptide" evidence="25">
    <location>
        <begin position="1"/>
        <end position="24"/>
    </location>
</feature>
<dbReference type="Gene3D" id="3.80.10.10">
    <property type="entry name" value="Ribonuclease Inhibitor"/>
    <property type="match status" value="4"/>
</dbReference>
<evidence type="ECO:0000313" key="28">
    <source>
        <dbReference type="Proteomes" id="UP000541444"/>
    </source>
</evidence>
<dbReference type="Gene3D" id="1.10.510.10">
    <property type="entry name" value="Transferase(Phosphotransferase) domain 1"/>
    <property type="match status" value="1"/>
</dbReference>
<dbReference type="FunFam" id="3.80.10.10:FF:000095">
    <property type="entry name" value="LRR receptor-like serine/threonine-protein kinase GSO1"/>
    <property type="match status" value="1"/>
</dbReference>
<name>A0A7J7N130_9MAGN</name>
<evidence type="ECO:0000256" key="3">
    <source>
        <dbReference type="ARBA" id="ARBA00008684"/>
    </source>
</evidence>
<dbReference type="OrthoDB" id="676979at2759"/>
<evidence type="ECO:0000256" key="2">
    <source>
        <dbReference type="ARBA" id="ARBA00004479"/>
    </source>
</evidence>
<dbReference type="Pfam" id="PF07714">
    <property type="entry name" value="PK_Tyr_Ser-Thr"/>
    <property type="match status" value="1"/>
</dbReference>
<proteinExistence type="inferred from homology"/>
<evidence type="ECO:0000256" key="11">
    <source>
        <dbReference type="ARBA" id="ARBA00022692"/>
    </source>
</evidence>
<keyword evidence="9" id="KW-0433">Leucine-rich repeat</keyword>
<dbReference type="PANTHER" id="PTHR48056">
    <property type="entry name" value="LRR RECEPTOR-LIKE SERINE/THREONINE-PROTEIN KINASE-RELATED"/>
    <property type="match status" value="1"/>
</dbReference>
<keyword evidence="10" id="KW-0808">Transferase</keyword>
<feature type="binding site" evidence="23">
    <location>
        <position position="758"/>
    </location>
    <ligand>
        <name>ATP</name>
        <dbReference type="ChEBI" id="CHEBI:30616"/>
    </ligand>
</feature>
<dbReference type="InterPro" id="IPR017441">
    <property type="entry name" value="Protein_kinase_ATP_BS"/>
</dbReference>
<evidence type="ECO:0000256" key="19">
    <source>
        <dbReference type="ARBA" id="ARBA00023170"/>
    </source>
</evidence>
<comment type="similarity">
    <text evidence="4">Belongs to the RLP family.</text>
</comment>
<dbReference type="Gene3D" id="3.30.200.20">
    <property type="entry name" value="Phosphorylase Kinase, domain 1"/>
    <property type="match status" value="1"/>
</dbReference>
<evidence type="ECO:0000256" key="16">
    <source>
        <dbReference type="ARBA" id="ARBA00022840"/>
    </source>
</evidence>
<evidence type="ECO:0000256" key="10">
    <source>
        <dbReference type="ARBA" id="ARBA00022679"/>
    </source>
</evidence>
<dbReference type="GO" id="GO:0033612">
    <property type="term" value="F:receptor serine/threonine kinase binding"/>
    <property type="evidence" value="ECO:0007669"/>
    <property type="project" value="TreeGrafter"/>
</dbReference>
<evidence type="ECO:0000256" key="18">
    <source>
        <dbReference type="ARBA" id="ARBA00023136"/>
    </source>
</evidence>
<evidence type="ECO:0000259" key="26">
    <source>
        <dbReference type="PROSITE" id="PS50011"/>
    </source>
</evidence>
<dbReference type="FunFam" id="1.10.510.10:FF:001424">
    <property type="entry name" value="Protein kinase superfamily protein"/>
    <property type="match status" value="1"/>
</dbReference>
<dbReference type="SMART" id="SM00220">
    <property type="entry name" value="S_TKc"/>
    <property type="match status" value="1"/>
</dbReference>
<dbReference type="InterPro" id="IPR000719">
    <property type="entry name" value="Prot_kinase_dom"/>
</dbReference>
<keyword evidence="11 24" id="KW-0812">Transmembrane</keyword>
<evidence type="ECO:0000256" key="15">
    <source>
        <dbReference type="ARBA" id="ARBA00022777"/>
    </source>
</evidence>
<evidence type="ECO:0000256" key="21">
    <source>
        <dbReference type="ARBA" id="ARBA00047899"/>
    </source>
</evidence>
<feature type="chain" id="PRO_5029471562" description="non-specific serine/threonine protein kinase" evidence="25">
    <location>
        <begin position="25"/>
        <end position="945"/>
    </location>
</feature>
<evidence type="ECO:0000256" key="12">
    <source>
        <dbReference type="ARBA" id="ARBA00022729"/>
    </source>
</evidence>
<dbReference type="PROSITE" id="PS00108">
    <property type="entry name" value="PROTEIN_KINASE_ST"/>
    <property type="match status" value="1"/>
</dbReference>
<dbReference type="PROSITE" id="PS00107">
    <property type="entry name" value="PROTEIN_KINASE_ATP"/>
    <property type="match status" value="1"/>
</dbReference>
<dbReference type="PROSITE" id="PS50011">
    <property type="entry name" value="PROTEIN_KINASE_DOM"/>
    <property type="match status" value="1"/>
</dbReference>
<dbReference type="SUPFAM" id="SSF52047">
    <property type="entry name" value="RNI-like"/>
    <property type="match status" value="1"/>
</dbReference>
<dbReference type="SMART" id="SM00369">
    <property type="entry name" value="LRR_TYP"/>
    <property type="match status" value="7"/>
</dbReference>
<dbReference type="PANTHER" id="PTHR48056:SF18">
    <property type="entry name" value="NON-SPECIFIC SERINE_THREONINE PROTEIN KINASE"/>
    <property type="match status" value="1"/>
</dbReference>
<evidence type="ECO:0000256" key="7">
    <source>
        <dbReference type="ARBA" id="ARBA00022527"/>
    </source>
</evidence>
<dbReference type="InterPro" id="IPR011009">
    <property type="entry name" value="Kinase-like_dom_sf"/>
</dbReference>
<evidence type="ECO:0000256" key="8">
    <source>
        <dbReference type="ARBA" id="ARBA00022553"/>
    </source>
</evidence>
<dbReference type="InterPro" id="IPR003591">
    <property type="entry name" value="Leu-rich_rpt_typical-subtyp"/>
</dbReference>
<dbReference type="InterPro" id="IPR001611">
    <property type="entry name" value="Leu-rich_rpt"/>
</dbReference>
<comment type="subcellular location">
    <subcellularLocation>
        <location evidence="1">Cell membrane</location>
    </subcellularLocation>
    <subcellularLocation>
        <location evidence="2">Membrane</location>
        <topology evidence="2">Single-pass type I membrane protein</topology>
    </subcellularLocation>
</comment>
<feature type="transmembrane region" description="Helical" evidence="24">
    <location>
        <begin position="655"/>
        <end position="678"/>
    </location>
</feature>
<evidence type="ECO:0000256" key="23">
    <source>
        <dbReference type="PROSITE-ProRule" id="PRU10141"/>
    </source>
</evidence>
<evidence type="ECO:0000256" key="20">
    <source>
        <dbReference type="ARBA" id="ARBA00023180"/>
    </source>
</evidence>
<sequence>MGVGDLFILVIFCGFCLQAHVTFSQKNDTCNSNDLRALEGFMGSLDSVIEGWEFDNTSSSSLCCSWVGIACESSRVVELNLGKKRLNGVLNESIADLDQLRFLNLSQNSLKGQVPMKLFQMKKLETLDLSYNDFLGVMTQEIDLPSIGFLDLSENSFAGTIGTGICLNSSRIQVLNFSMNYFTGTFPVGFGNCTTLKHLVLHSNSLSGNFPDDLFSLRNLNRLDVQFNQFSGLLSDRIGNLSNLVELDISFNGFNGALPNVMGNLQKLEFLSTDSNQFNGTLPTSLSNSPSIKVLNLRNNSLSGPINLNCTSMVLLNSLDLATNQFHGPFPDSLSSCQKLRSINLARNNLNGQIPESLKNLPYLSYLSLTNTSLHNISSALGVLRHCRSLSTVVLTWNFYDEEMPSDANLKFENLTALVIANCRLTGLIPQWLSGSTKLQLLDLSWNHLSGTIPDWFSGMKFLFYLDISNNSLSGEIPKSLSKMESLISRNISFDEATEFPFFIKRNQSARGMQYNQILSFPPSLDFSDNMLTGQIPPDLGDLKQLHCLDLKRNSISGSIPSELSGMKSLEILELSHNNLSGVIPPSLIYLSFLSKFNVAYNNLSGKIPQGGQWSTFPDTSFEGNEDLCGDHSNPCSRSESIPLSPTKARKNKGIIIGMAIGIGSGTIFLLVLLWLVLNRKRTPKPEDSEEEEVHVTDKDMESSLVTLFQDKETNNELYIGDLLKSTNNFDQANIIGCGGFGLVYKATLPDGRKVAIKRLSGECGQIEREFQAEVTTLSKAKHENLVLLRGCCWCKNDRLLIYSYMENGSLDYWLHEKLDGGSSLDWETRLRIAHGSARGLAYLHESCQPSILHRDIKSSNILLDENFQAHLADFGLARLINPYQTHMKKEKREVEVLDPFVYDKLHDKEMLRVLEIACLCLSESPRLRPSTQQIVSWLDNIDVN</sequence>
<dbReference type="InterPro" id="IPR008271">
    <property type="entry name" value="Ser/Thr_kinase_AS"/>
</dbReference>
<evidence type="ECO:0000313" key="27">
    <source>
        <dbReference type="EMBL" id="KAF6160730.1"/>
    </source>
</evidence>
<dbReference type="InterPro" id="IPR032675">
    <property type="entry name" value="LRR_dom_sf"/>
</dbReference>
<dbReference type="InterPro" id="IPR013210">
    <property type="entry name" value="LRR_N_plant-typ"/>
</dbReference>
<gene>
    <name evidence="27" type="ORF">GIB67_035931</name>
</gene>
<dbReference type="EMBL" id="JACGCM010001155">
    <property type="protein sequence ID" value="KAF6160730.1"/>
    <property type="molecule type" value="Genomic_DNA"/>
</dbReference>
<evidence type="ECO:0000256" key="25">
    <source>
        <dbReference type="SAM" id="SignalP"/>
    </source>
</evidence>
<dbReference type="GO" id="GO:0005886">
    <property type="term" value="C:plasma membrane"/>
    <property type="evidence" value="ECO:0007669"/>
    <property type="project" value="UniProtKB-SubCell"/>
</dbReference>
<keyword evidence="14 23" id="KW-0547">Nucleotide-binding</keyword>
<keyword evidence="28" id="KW-1185">Reference proteome</keyword>
<keyword evidence="15" id="KW-0418">Kinase</keyword>
<evidence type="ECO:0000256" key="24">
    <source>
        <dbReference type="SAM" id="Phobius"/>
    </source>
</evidence>
<dbReference type="PRINTS" id="PR00019">
    <property type="entry name" value="LEURICHRPT"/>
</dbReference>
<dbReference type="InterPro" id="IPR050647">
    <property type="entry name" value="Plant_LRR-RLKs"/>
</dbReference>
<dbReference type="InterPro" id="IPR001245">
    <property type="entry name" value="Ser-Thr/Tyr_kinase_cat_dom"/>
</dbReference>
<dbReference type="GO" id="GO:0005524">
    <property type="term" value="F:ATP binding"/>
    <property type="evidence" value="ECO:0007669"/>
    <property type="project" value="UniProtKB-UniRule"/>
</dbReference>
<keyword evidence="6" id="KW-1003">Cell membrane</keyword>
<keyword evidence="18 24" id="KW-0472">Membrane</keyword>
<comment type="similarity">
    <text evidence="3">Belongs to the protein kinase superfamily. Ser/Thr protein kinase family.</text>
</comment>
<evidence type="ECO:0000256" key="1">
    <source>
        <dbReference type="ARBA" id="ARBA00004236"/>
    </source>
</evidence>
<evidence type="ECO:0000256" key="14">
    <source>
        <dbReference type="ARBA" id="ARBA00022741"/>
    </source>
</evidence>
<dbReference type="SUPFAM" id="SSF56112">
    <property type="entry name" value="Protein kinase-like (PK-like)"/>
    <property type="match status" value="1"/>
</dbReference>
<keyword evidence="20" id="KW-0325">Glycoprotein</keyword>
<evidence type="ECO:0000256" key="22">
    <source>
        <dbReference type="ARBA" id="ARBA00048679"/>
    </source>
</evidence>
<keyword evidence="7" id="KW-0723">Serine/threonine-protein kinase</keyword>
<dbReference type="Pfam" id="PF13855">
    <property type="entry name" value="LRR_8"/>
    <property type="match status" value="3"/>
</dbReference>
<accession>A0A7J7N130</accession>
<evidence type="ECO:0000256" key="13">
    <source>
        <dbReference type="ARBA" id="ARBA00022737"/>
    </source>
</evidence>
<dbReference type="FunFam" id="3.30.200.20:FF:000309">
    <property type="entry name" value="Leucine-rich repeat receptor protein kinase MSP1"/>
    <property type="match status" value="1"/>
</dbReference>
<dbReference type="Pfam" id="PF08263">
    <property type="entry name" value="LRRNT_2"/>
    <property type="match status" value="1"/>
</dbReference>
<feature type="domain" description="Protein kinase" evidence="26">
    <location>
        <begin position="730"/>
        <end position="945"/>
    </location>
</feature>
<dbReference type="EC" id="2.7.11.1" evidence="5"/>
<evidence type="ECO:0000256" key="4">
    <source>
        <dbReference type="ARBA" id="ARBA00009592"/>
    </source>
</evidence>
<organism evidence="27 28">
    <name type="scientific">Kingdonia uniflora</name>
    <dbReference type="NCBI Taxonomy" id="39325"/>
    <lineage>
        <taxon>Eukaryota</taxon>
        <taxon>Viridiplantae</taxon>
        <taxon>Streptophyta</taxon>
        <taxon>Embryophyta</taxon>
        <taxon>Tracheophyta</taxon>
        <taxon>Spermatophyta</taxon>
        <taxon>Magnoliopsida</taxon>
        <taxon>Ranunculales</taxon>
        <taxon>Circaeasteraceae</taxon>
        <taxon>Kingdonia</taxon>
    </lineage>
</organism>
<comment type="catalytic activity">
    <reaction evidence="22">
        <text>L-seryl-[protein] + ATP = O-phospho-L-seryl-[protein] + ADP + H(+)</text>
        <dbReference type="Rhea" id="RHEA:17989"/>
        <dbReference type="Rhea" id="RHEA-COMP:9863"/>
        <dbReference type="Rhea" id="RHEA-COMP:11604"/>
        <dbReference type="ChEBI" id="CHEBI:15378"/>
        <dbReference type="ChEBI" id="CHEBI:29999"/>
        <dbReference type="ChEBI" id="CHEBI:30616"/>
        <dbReference type="ChEBI" id="CHEBI:83421"/>
        <dbReference type="ChEBI" id="CHEBI:456216"/>
        <dbReference type="EC" id="2.7.11.1"/>
    </reaction>
</comment>